<reference evidence="1" key="1">
    <citation type="submission" date="2014-12" db="EMBL/GenBank/DDBJ databases">
        <title>Insight into the proteome of Arion vulgaris.</title>
        <authorList>
            <person name="Aradska J."/>
            <person name="Bulat T."/>
            <person name="Smidak R."/>
            <person name="Sarate P."/>
            <person name="Gangsoo J."/>
            <person name="Sialana F."/>
            <person name="Bilban M."/>
            <person name="Lubec G."/>
        </authorList>
    </citation>
    <scope>NUCLEOTIDE SEQUENCE</scope>
    <source>
        <tissue evidence="1">Skin</tissue>
    </source>
</reference>
<accession>A0A0B6YUS7</accession>
<organism evidence="1">
    <name type="scientific">Arion vulgaris</name>
    <dbReference type="NCBI Taxonomy" id="1028688"/>
    <lineage>
        <taxon>Eukaryota</taxon>
        <taxon>Metazoa</taxon>
        <taxon>Spiralia</taxon>
        <taxon>Lophotrochozoa</taxon>
        <taxon>Mollusca</taxon>
        <taxon>Gastropoda</taxon>
        <taxon>Heterobranchia</taxon>
        <taxon>Euthyneura</taxon>
        <taxon>Panpulmonata</taxon>
        <taxon>Eupulmonata</taxon>
        <taxon>Stylommatophora</taxon>
        <taxon>Helicina</taxon>
        <taxon>Arionoidea</taxon>
        <taxon>Arionidae</taxon>
        <taxon>Arion</taxon>
    </lineage>
</organism>
<evidence type="ECO:0000313" key="1">
    <source>
        <dbReference type="EMBL" id="CEK60044.1"/>
    </source>
</evidence>
<feature type="non-terminal residue" evidence="1">
    <location>
        <position position="1"/>
    </location>
</feature>
<dbReference type="AlphaFoldDB" id="A0A0B6YUS7"/>
<dbReference type="EMBL" id="HACG01013179">
    <property type="protein sequence ID" value="CEK60044.1"/>
    <property type="molecule type" value="Transcribed_RNA"/>
</dbReference>
<name>A0A0B6YUS7_9EUPU</name>
<proteinExistence type="predicted"/>
<protein>
    <submittedName>
        <fullName evidence="1">Uncharacterized protein</fullName>
    </submittedName>
</protein>
<gene>
    <name evidence="1" type="primary">ORF38243</name>
</gene>
<sequence>VVQTSTTQSTSVKCGTNVPHIVNFSQMWSHMLHAFGFNTTTNLNHHPPHRLQQLQS</sequence>